<keyword evidence="2" id="KW-1185">Reference proteome</keyword>
<organism evidence="1 2">
    <name type="scientific">Hypoxylon rubiginosum</name>
    <dbReference type="NCBI Taxonomy" id="110542"/>
    <lineage>
        <taxon>Eukaryota</taxon>
        <taxon>Fungi</taxon>
        <taxon>Dikarya</taxon>
        <taxon>Ascomycota</taxon>
        <taxon>Pezizomycotina</taxon>
        <taxon>Sordariomycetes</taxon>
        <taxon>Xylariomycetidae</taxon>
        <taxon>Xylariales</taxon>
        <taxon>Hypoxylaceae</taxon>
        <taxon>Hypoxylon</taxon>
    </lineage>
</organism>
<dbReference type="EMBL" id="MU393437">
    <property type="protein sequence ID" value="KAI4868585.1"/>
    <property type="molecule type" value="Genomic_DNA"/>
</dbReference>
<proteinExistence type="predicted"/>
<name>A0ACB9Z9X1_9PEZI</name>
<reference evidence="1 2" key="1">
    <citation type="journal article" date="2022" name="New Phytol.">
        <title>Ecological generalism drives hyperdiversity of secondary metabolite gene clusters in xylarialean endophytes.</title>
        <authorList>
            <person name="Franco M.E.E."/>
            <person name="Wisecaver J.H."/>
            <person name="Arnold A.E."/>
            <person name="Ju Y.M."/>
            <person name="Slot J.C."/>
            <person name="Ahrendt S."/>
            <person name="Moore L.P."/>
            <person name="Eastman K.E."/>
            <person name="Scott K."/>
            <person name="Konkel Z."/>
            <person name="Mondo S.J."/>
            <person name="Kuo A."/>
            <person name="Hayes R.D."/>
            <person name="Haridas S."/>
            <person name="Andreopoulos B."/>
            <person name="Riley R."/>
            <person name="LaButti K."/>
            <person name="Pangilinan J."/>
            <person name="Lipzen A."/>
            <person name="Amirebrahimi M."/>
            <person name="Yan J."/>
            <person name="Adam C."/>
            <person name="Keymanesh K."/>
            <person name="Ng V."/>
            <person name="Louie K."/>
            <person name="Northen T."/>
            <person name="Drula E."/>
            <person name="Henrissat B."/>
            <person name="Hsieh H.M."/>
            <person name="Youens-Clark K."/>
            <person name="Lutzoni F."/>
            <person name="Miadlikowska J."/>
            <person name="Eastwood D.C."/>
            <person name="Hamelin R.C."/>
            <person name="Grigoriev I.V."/>
            <person name="U'Ren J.M."/>
        </authorList>
    </citation>
    <scope>NUCLEOTIDE SEQUENCE [LARGE SCALE GENOMIC DNA]</scope>
    <source>
        <strain evidence="1 2">CBS 119005</strain>
    </source>
</reference>
<dbReference type="Proteomes" id="UP001497700">
    <property type="component" value="Unassembled WGS sequence"/>
</dbReference>
<gene>
    <name evidence="1" type="ORF">F4820DRAFT_114601</name>
</gene>
<evidence type="ECO:0000313" key="2">
    <source>
        <dbReference type="Proteomes" id="UP001497700"/>
    </source>
</evidence>
<comment type="caution">
    <text evidence="1">The sequence shown here is derived from an EMBL/GenBank/DDBJ whole genome shotgun (WGS) entry which is preliminary data.</text>
</comment>
<accession>A0ACB9Z9X1</accession>
<sequence>MAPQDDRRRPSALNLTPSRKSSTGSTSTSSSLKPPRTPRFAEATTVHSPIEPRSMPFGRDGRSQVAQAQPADVGFGYINDDSNVESVNMPMTPKSPLKSAMKVPGTPARKFDNPLSPTFREEDILEKREMSTEQEQKRDLGIKTKVRMAKFALRGVSFSCSAIILAMLSSSFAIFHATRVLPAQNGLPAWSTGTTTWPQILVLSVACTNLLICILIFIGYCRGGHHRAEKVGVYYTLFAVGWFIVSVILWAAAAGVLQFSRNNSGNQDLWGWSCVQNHRSDLFSQKVDYELVCRLQNWALICIIIEIVIDVITIILYSVVFYRYYTKRRLAKSMDLRDRARSDLYLAQLRSQSAPNTPGFGPKSPSFSQYAMSPRFPPSAYKSLSDIEEGHGGFTPGVQVAEPQSAFATSALAPQPSTAFKLQAPPPKAPSATPKLGQSGFRTPTSPSSPSSSSGSGSNVNAHGPVAPGEVQYDAVPIPGAYADAMLKSPPAGQTSFGHAR</sequence>
<protein>
    <submittedName>
        <fullName evidence="1">Uncharacterized protein</fullName>
    </submittedName>
</protein>
<evidence type="ECO:0000313" key="1">
    <source>
        <dbReference type="EMBL" id="KAI4868585.1"/>
    </source>
</evidence>